<dbReference type="STRING" id="1399968.CI15_25530"/>
<dbReference type="Proteomes" id="UP000075613">
    <property type="component" value="Unassembled WGS sequence"/>
</dbReference>
<feature type="transmembrane region" description="Helical" evidence="2">
    <location>
        <begin position="913"/>
        <end position="933"/>
    </location>
</feature>
<feature type="transmembrane region" description="Helical" evidence="2">
    <location>
        <begin position="1014"/>
        <end position="1035"/>
    </location>
</feature>
<feature type="transmembrane region" description="Helical" evidence="2">
    <location>
        <begin position="387"/>
        <end position="409"/>
    </location>
</feature>
<keyword evidence="2" id="KW-0472">Membrane</keyword>
<keyword evidence="2" id="KW-1133">Transmembrane helix</keyword>
<protein>
    <submittedName>
        <fullName evidence="3">Multidrug transporter AcrB</fullName>
    </submittedName>
</protein>
<reference evidence="3 4" key="1">
    <citation type="journal article" date="2015" name="Int. J. Syst. Evol. Microbiol.">
        <title>Burkholderia monticola sp. nov., isolated from mountain soil.</title>
        <authorList>
            <person name="Baek I."/>
            <person name="Seo B."/>
            <person name="Lee I."/>
            <person name="Yi H."/>
            <person name="Chun J."/>
        </authorList>
    </citation>
    <scope>NUCLEOTIDE SEQUENCE [LARGE SCALE GENOMIC DNA]</scope>
    <source>
        <strain evidence="3 4">JC2948</strain>
    </source>
</reference>
<sequence length="1058" mass="115494">MNARDNQNVRDDVRAKAGDGSSAEGTGFNLSAWALRHQQLVIFLIGLATLFGVFGYTHLAQSEDPPFTFRTMVIKTYWPGATAREVQEQITDRIGRQLQAAPYVDNIKSYSRPGESMIFFAMKDSAPVKEVPETWYQVRKKVGDIQATLPRGTVGPFFNDEFGDVYTNIYALEGDGFSPAQLHDYADKLRTVLLRVPGVAKVDYFGDPDQHIFVEISNAQLTRLAITPQQLAQAIDAQNAVAPVGTITTADDRVFVRPSGAFKDEQTLADVLITVNKRSFRLGDIATIKRGYDDPPVTQMRVDNGAVLGIGVTMQKGGDVIDLGRALDAKTAELQASLPAGLKLAGVSSMPHAVKHSVDDFVEAVGEAVAIVLVVSLISLGLRTGMVVVITIPIVLAVTALCMHVFGIGLDKVSLGTLVLALGLLVDDAIIAVEMMAVKLEQGWSRMRAAAFAYSSTAFPMLTGTLVTVSGFLPIALAKSSTGEYTRSIFEVSAIALIVSWFAAVVLVPLLGFHLLPEHKRHASGEHGHEHDVYNTGFYRRLSGWVSGCIDRRWAVLGITVVLFAIAMAAFTRVPQQFFPNSERPELLVDLRLPEGASFEATLREAKRLEKVLNGKPEIAHFVDFVGTGAPRFYLPLDQQLQQPNFAQFVITAKDVETREELMQWLDTKLEKDFSGVRTRVARLENGPPVGFPIKFRVSGDDIATVRSIADKVAEKTRADARTRNVQFDWDEPAERSISFEIDQNRARQLGVTSEDVSSFLAMTLSGFTVTQYRERDKLINVDLRAPKSERVDPAKLTSLAMPTPNGPVPLGALGHVRDTLEYGVIWERDRQPTITVQADVRGDAQGIDVTRDIDRALTAERAQLPVGFRIDVGGAVEESVKGQTSINAEMPLMVIAVLLLLMIQLKNFARTFIVVLTAPLGLIGVVSALLLFGKPFGFVALLGVIAMFGIIMRNSVILVDQIDQDIAAGHPRFDAIIGATVRRFRPIMLTAAAAVLALIPLLRSGFFGPMATALMGGITVATLLTVFFLPALYATCFRVRRDESGTTQPLVAEHTEV</sequence>
<dbReference type="Gene3D" id="1.20.1640.10">
    <property type="entry name" value="Multidrug efflux transporter AcrB transmembrane domain"/>
    <property type="match status" value="2"/>
</dbReference>
<feature type="transmembrane region" description="Helical" evidence="2">
    <location>
        <begin position="493"/>
        <end position="516"/>
    </location>
</feature>
<evidence type="ECO:0000256" key="1">
    <source>
        <dbReference type="SAM" id="MobiDB-lite"/>
    </source>
</evidence>
<dbReference type="PANTHER" id="PTHR32063">
    <property type="match status" value="1"/>
</dbReference>
<dbReference type="InterPro" id="IPR001036">
    <property type="entry name" value="Acrflvin-R"/>
</dbReference>
<dbReference type="InterPro" id="IPR027463">
    <property type="entry name" value="AcrB_DN_DC_subdom"/>
</dbReference>
<feature type="transmembrane region" description="Helical" evidence="2">
    <location>
        <begin position="415"/>
        <end position="437"/>
    </location>
</feature>
<dbReference type="Gene3D" id="3.30.70.1440">
    <property type="entry name" value="Multidrug efflux transporter AcrB pore domain"/>
    <property type="match status" value="1"/>
</dbReference>
<dbReference type="Pfam" id="PF00873">
    <property type="entry name" value="ACR_tran"/>
    <property type="match status" value="1"/>
</dbReference>
<feature type="transmembrane region" description="Helical" evidence="2">
    <location>
        <begin position="449"/>
        <end position="473"/>
    </location>
</feature>
<dbReference type="Gene3D" id="3.30.70.1430">
    <property type="entry name" value="Multidrug efflux transporter AcrB pore domain"/>
    <property type="match status" value="2"/>
</dbReference>
<dbReference type="OrthoDB" id="9757940at2"/>
<dbReference type="SUPFAM" id="SSF82714">
    <property type="entry name" value="Multidrug efflux transporter AcrB TolC docking domain, DN and DC subdomains"/>
    <property type="match status" value="2"/>
</dbReference>
<feature type="transmembrane region" description="Helical" evidence="2">
    <location>
        <begin position="40"/>
        <end position="59"/>
    </location>
</feature>
<feature type="compositionally biased region" description="Basic and acidic residues" evidence="1">
    <location>
        <begin position="7"/>
        <end position="17"/>
    </location>
</feature>
<feature type="transmembrane region" description="Helical" evidence="2">
    <location>
        <begin position="889"/>
        <end position="906"/>
    </location>
</feature>
<evidence type="ECO:0000313" key="3">
    <source>
        <dbReference type="EMBL" id="KXU83892.1"/>
    </source>
</evidence>
<dbReference type="Gene3D" id="3.30.70.1320">
    <property type="entry name" value="Multidrug efflux transporter AcrB pore domain like"/>
    <property type="match status" value="1"/>
</dbReference>
<accession>A0A149PFW1</accession>
<name>A0A149PFW1_9BURK</name>
<gene>
    <name evidence="3" type="ORF">CI15_25530</name>
</gene>
<comment type="caution">
    <text evidence="3">The sequence shown here is derived from an EMBL/GenBank/DDBJ whole genome shotgun (WGS) entry which is preliminary data.</text>
</comment>
<feature type="transmembrane region" description="Helical" evidence="2">
    <location>
        <begin position="554"/>
        <end position="572"/>
    </location>
</feature>
<keyword evidence="4" id="KW-1185">Reference proteome</keyword>
<dbReference type="AlphaFoldDB" id="A0A149PFW1"/>
<dbReference type="GO" id="GO:0042910">
    <property type="term" value="F:xenobiotic transmembrane transporter activity"/>
    <property type="evidence" value="ECO:0007669"/>
    <property type="project" value="TreeGrafter"/>
</dbReference>
<dbReference type="GO" id="GO:0005886">
    <property type="term" value="C:plasma membrane"/>
    <property type="evidence" value="ECO:0007669"/>
    <property type="project" value="TreeGrafter"/>
</dbReference>
<dbReference type="PRINTS" id="PR00702">
    <property type="entry name" value="ACRIFLAVINRP"/>
</dbReference>
<dbReference type="EMBL" id="LRBG01000037">
    <property type="protein sequence ID" value="KXU83892.1"/>
    <property type="molecule type" value="Genomic_DNA"/>
</dbReference>
<dbReference type="RefSeq" id="WP_062132987.1">
    <property type="nucleotide sequence ID" value="NZ_LRBG01000037.1"/>
</dbReference>
<dbReference type="SUPFAM" id="SSF82693">
    <property type="entry name" value="Multidrug efflux transporter AcrB pore domain, PN1, PN2, PC1 and PC2 subdomains"/>
    <property type="match status" value="3"/>
</dbReference>
<evidence type="ECO:0000256" key="2">
    <source>
        <dbReference type="SAM" id="Phobius"/>
    </source>
</evidence>
<dbReference type="PANTHER" id="PTHR32063:SF18">
    <property type="entry name" value="CATION EFFLUX SYSTEM PROTEIN"/>
    <property type="match status" value="1"/>
</dbReference>
<keyword evidence="2" id="KW-0812">Transmembrane</keyword>
<organism evidence="3 4">
    <name type="scientific">Paraburkholderia monticola</name>
    <dbReference type="NCBI Taxonomy" id="1399968"/>
    <lineage>
        <taxon>Bacteria</taxon>
        <taxon>Pseudomonadati</taxon>
        <taxon>Pseudomonadota</taxon>
        <taxon>Betaproteobacteria</taxon>
        <taxon>Burkholderiales</taxon>
        <taxon>Burkholderiaceae</taxon>
        <taxon>Paraburkholderia</taxon>
    </lineage>
</organism>
<feature type="region of interest" description="Disordered" evidence="1">
    <location>
        <begin position="1"/>
        <end position="23"/>
    </location>
</feature>
<feature type="transmembrane region" description="Helical" evidence="2">
    <location>
        <begin position="988"/>
        <end position="1008"/>
    </location>
</feature>
<dbReference type="Gene3D" id="3.30.2090.10">
    <property type="entry name" value="Multidrug efflux transporter AcrB TolC docking domain, DN and DC subdomains"/>
    <property type="match status" value="2"/>
</dbReference>
<feature type="transmembrane region" description="Helical" evidence="2">
    <location>
        <begin position="361"/>
        <end position="380"/>
    </location>
</feature>
<proteinExistence type="predicted"/>
<evidence type="ECO:0000313" key="4">
    <source>
        <dbReference type="Proteomes" id="UP000075613"/>
    </source>
</evidence>
<feature type="transmembrane region" description="Helical" evidence="2">
    <location>
        <begin position="939"/>
        <end position="960"/>
    </location>
</feature>
<dbReference type="SUPFAM" id="SSF82866">
    <property type="entry name" value="Multidrug efflux transporter AcrB transmembrane domain"/>
    <property type="match status" value="2"/>
</dbReference>